<dbReference type="Proteomes" id="UP001597041">
    <property type="component" value="Unassembled WGS sequence"/>
</dbReference>
<evidence type="ECO:0000313" key="2">
    <source>
        <dbReference type="EMBL" id="MFD1068032.1"/>
    </source>
</evidence>
<sequence>MLLLLYIIGFPLTVLIHETGHALAIICSAKNGVAKVYLGDFKDSNKESFRLGRIHYHIEWGIAGICYRSNPKYITTFQSVMISLGGTLITAIFTIILFIFFHYHLFNGYIHFLITGMFWMNLLQFVSTIIPVVYPGWMGAYSGMQSDGYRVLSVLRKKEG</sequence>
<dbReference type="RefSeq" id="WP_379594210.1">
    <property type="nucleotide sequence ID" value="NZ_JBHTKK010000034.1"/>
</dbReference>
<evidence type="ECO:0008006" key="4">
    <source>
        <dbReference type="Google" id="ProtNLM"/>
    </source>
</evidence>
<comment type="caution">
    <text evidence="2">The sequence shown here is derived from an EMBL/GenBank/DDBJ whole genome shotgun (WGS) entry which is preliminary data.</text>
</comment>
<protein>
    <recommendedName>
        <fullName evidence="4">Peptidase M50 domain-containing protein</fullName>
    </recommendedName>
</protein>
<organism evidence="2 3">
    <name type="scientific">Oceanobacillus locisalsi</name>
    <dbReference type="NCBI Taxonomy" id="546107"/>
    <lineage>
        <taxon>Bacteria</taxon>
        <taxon>Bacillati</taxon>
        <taxon>Bacillota</taxon>
        <taxon>Bacilli</taxon>
        <taxon>Bacillales</taxon>
        <taxon>Bacillaceae</taxon>
        <taxon>Oceanobacillus</taxon>
    </lineage>
</organism>
<keyword evidence="1" id="KW-0472">Membrane</keyword>
<evidence type="ECO:0000313" key="3">
    <source>
        <dbReference type="Proteomes" id="UP001597041"/>
    </source>
</evidence>
<keyword evidence="1" id="KW-0812">Transmembrane</keyword>
<gene>
    <name evidence="2" type="ORF">ACFQ19_18705</name>
</gene>
<reference evidence="3" key="1">
    <citation type="journal article" date="2019" name="Int. J. Syst. Evol. Microbiol.">
        <title>The Global Catalogue of Microorganisms (GCM) 10K type strain sequencing project: providing services to taxonomists for standard genome sequencing and annotation.</title>
        <authorList>
            <consortium name="The Broad Institute Genomics Platform"/>
            <consortium name="The Broad Institute Genome Sequencing Center for Infectious Disease"/>
            <person name="Wu L."/>
            <person name="Ma J."/>
        </authorList>
    </citation>
    <scope>NUCLEOTIDE SEQUENCE [LARGE SCALE GENOMIC DNA]</scope>
    <source>
        <strain evidence="3">CCUG 56608</strain>
    </source>
</reference>
<feature type="transmembrane region" description="Helical" evidence="1">
    <location>
        <begin position="112"/>
        <end position="134"/>
    </location>
</feature>
<dbReference type="EMBL" id="JBHTKK010000034">
    <property type="protein sequence ID" value="MFD1068032.1"/>
    <property type="molecule type" value="Genomic_DNA"/>
</dbReference>
<name>A0ABW3NJP5_9BACI</name>
<accession>A0ABW3NJP5</accession>
<evidence type="ECO:0000256" key="1">
    <source>
        <dbReference type="SAM" id="Phobius"/>
    </source>
</evidence>
<keyword evidence="1" id="KW-1133">Transmembrane helix</keyword>
<proteinExistence type="predicted"/>
<feature type="transmembrane region" description="Helical" evidence="1">
    <location>
        <begin position="80"/>
        <end position="100"/>
    </location>
</feature>
<keyword evidence="3" id="KW-1185">Reference proteome</keyword>